<organism evidence="2 3">
    <name type="scientific">Pisum sativum</name>
    <name type="common">Garden pea</name>
    <name type="synonym">Lathyrus oleraceus</name>
    <dbReference type="NCBI Taxonomy" id="3888"/>
    <lineage>
        <taxon>Eukaryota</taxon>
        <taxon>Viridiplantae</taxon>
        <taxon>Streptophyta</taxon>
        <taxon>Embryophyta</taxon>
        <taxon>Tracheophyta</taxon>
        <taxon>Spermatophyta</taxon>
        <taxon>Magnoliopsida</taxon>
        <taxon>eudicotyledons</taxon>
        <taxon>Gunneridae</taxon>
        <taxon>Pentapetalae</taxon>
        <taxon>rosids</taxon>
        <taxon>fabids</taxon>
        <taxon>Fabales</taxon>
        <taxon>Fabaceae</taxon>
        <taxon>Papilionoideae</taxon>
        <taxon>50 kb inversion clade</taxon>
        <taxon>NPAAA clade</taxon>
        <taxon>Hologalegina</taxon>
        <taxon>IRL clade</taxon>
        <taxon>Fabeae</taxon>
        <taxon>Lathyrus</taxon>
    </lineage>
</organism>
<sequence>MKNFGSQKERNEMVKYCVRPTKTNKIRLRIHHRGRLVETPVKWYCLCYLNPAYNFSRGLRPLNNDQDVLQFSKDVVGYDVIDVYVEHSVGIPGIIDDNEVDAEDDVQCTGFKSLDVTEEVTIDPNGVAEEVTIDPSIVVEEVTTDPNVVVEEFTTDVNNETGQEDINDDYVVSEGSFEDNEFQFSEDFEESEMDWTNVLPQETLGEISSCQNKKDQAEMAHDESED</sequence>
<proteinExistence type="predicted"/>
<accession>A0A9D4XYY6</accession>
<gene>
    <name evidence="2" type="ORF">KIW84_033928</name>
</gene>
<protein>
    <submittedName>
        <fullName evidence="2">Uncharacterized protein</fullName>
    </submittedName>
</protein>
<reference evidence="2 3" key="1">
    <citation type="journal article" date="2022" name="Nat. Genet.">
        <title>Improved pea reference genome and pan-genome highlight genomic features and evolutionary characteristics.</title>
        <authorList>
            <person name="Yang T."/>
            <person name="Liu R."/>
            <person name="Luo Y."/>
            <person name="Hu S."/>
            <person name="Wang D."/>
            <person name="Wang C."/>
            <person name="Pandey M.K."/>
            <person name="Ge S."/>
            <person name="Xu Q."/>
            <person name="Li N."/>
            <person name="Li G."/>
            <person name="Huang Y."/>
            <person name="Saxena R.K."/>
            <person name="Ji Y."/>
            <person name="Li M."/>
            <person name="Yan X."/>
            <person name="He Y."/>
            <person name="Liu Y."/>
            <person name="Wang X."/>
            <person name="Xiang C."/>
            <person name="Varshney R.K."/>
            <person name="Ding H."/>
            <person name="Gao S."/>
            <person name="Zong X."/>
        </authorList>
    </citation>
    <scope>NUCLEOTIDE SEQUENCE [LARGE SCALE GENOMIC DNA]</scope>
    <source>
        <strain evidence="2 3">cv. Zhongwan 6</strain>
    </source>
</reference>
<comment type="caution">
    <text evidence="2">The sequence shown here is derived from an EMBL/GenBank/DDBJ whole genome shotgun (WGS) entry which is preliminary data.</text>
</comment>
<evidence type="ECO:0000256" key="1">
    <source>
        <dbReference type="SAM" id="MobiDB-lite"/>
    </source>
</evidence>
<dbReference type="AlphaFoldDB" id="A0A9D4XYY6"/>
<feature type="region of interest" description="Disordered" evidence="1">
    <location>
        <begin position="206"/>
        <end position="226"/>
    </location>
</feature>
<feature type="compositionally biased region" description="Basic and acidic residues" evidence="1">
    <location>
        <begin position="212"/>
        <end position="226"/>
    </location>
</feature>
<dbReference type="Proteomes" id="UP001058974">
    <property type="component" value="Chromosome 3"/>
</dbReference>
<dbReference type="EMBL" id="JAMSHJ010000003">
    <property type="protein sequence ID" value="KAI5429117.1"/>
    <property type="molecule type" value="Genomic_DNA"/>
</dbReference>
<evidence type="ECO:0000313" key="2">
    <source>
        <dbReference type="EMBL" id="KAI5429117.1"/>
    </source>
</evidence>
<dbReference type="Gramene" id="Psat03G0392800-T1">
    <property type="protein sequence ID" value="KAI5429117.1"/>
    <property type="gene ID" value="KIW84_033928"/>
</dbReference>
<keyword evidence="3" id="KW-1185">Reference proteome</keyword>
<name>A0A9D4XYY6_PEA</name>
<evidence type="ECO:0000313" key="3">
    <source>
        <dbReference type="Proteomes" id="UP001058974"/>
    </source>
</evidence>